<dbReference type="Proteomes" id="UP000583049">
    <property type="component" value="Unassembled WGS sequence"/>
</dbReference>
<gene>
    <name evidence="1" type="primary">Pol_0</name>
    <name evidence="1" type="ORF">GLAPRA_R15052</name>
</gene>
<feature type="non-terminal residue" evidence="1">
    <location>
        <position position="95"/>
    </location>
</feature>
<evidence type="ECO:0000313" key="2">
    <source>
        <dbReference type="Proteomes" id="UP000583049"/>
    </source>
</evidence>
<proteinExistence type="predicted"/>
<evidence type="ECO:0000313" key="1">
    <source>
        <dbReference type="EMBL" id="NXY79167.1"/>
    </source>
</evidence>
<reference evidence="1 2" key="1">
    <citation type="submission" date="2019-09" db="EMBL/GenBank/DDBJ databases">
        <title>Bird 10,000 Genomes (B10K) Project - Family phase.</title>
        <authorList>
            <person name="Zhang G."/>
        </authorList>
    </citation>
    <scope>NUCLEOTIDE SEQUENCE [LARGE SCALE GENOMIC DNA]</scope>
    <source>
        <strain evidence="1">B10K-CU-031-08</strain>
        <tissue evidence="1">Muscle</tissue>
    </source>
</reference>
<protein>
    <submittedName>
        <fullName evidence="1">POLR protein</fullName>
    </submittedName>
</protein>
<dbReference type="AlphaFoldDB" id="A0A7L4MN35"/>
<feature type="non-terminal residue" evidence="1">
    <location>
        <position position="1"/>
    </location>
</feature>
<dbReference type="EMBL" id="VWPO01005131">
    <property type="protein sequence ID" value="NXY79167.1"/>
    <property type="molecule type" value="Genomic_DNA"/>
</dbReference>
<comment type="caution">
    <text evidence="1">The sequence shown here is derived from an EMBL/GenBank/DDBJ whole genome shotgun (WGS) entry which is preliminary data.</text>
</comment>
<name>A0A7L4MN35_GLAPT</name>
<sequence>GFSTARLTKACPINQRQRGFIRTSGCSENLKILQLVIRNAKREHQSLGVVFVGLAKAFDTMSQSHIIMALKQKGMDNHTIALITDLYHNISTHID</sequence>
<organism evidence="1 2">
    <name type="scientific">Glareola pratincola</name>
    <name type="common">Collared pratincole</name>
    <name type="synonym">Hirundo pratincola</name>
    <dbReference type="NCBI Taxonomy" id="43316"/>
    <lineage>
        <taxon>Eukaryota</taxon>
        <taxon>Metazoa</taxon>
        <taxon>Chordata</taxon>
        <taxon>Craniata</taxon>
        <taxon>Vertebrata</taxon>
        <taxon>Euteleostomi</taxon>
        <taxon>Archelosauria</taxon>
        <taxon>Archosauria</taxon>
        <taxon>Dinosauria</taxon>
        <taxon>Saurischia</taxon>
        <taxon>Theropoda</taxon>
        <taxon>Coelurosauria</taxon>
        <taxon>Aves</taxon>
        <taxon>Neognathae</taxon>
        <taxon>Neoaves</taxon>
        <taxon>Charadriiformes</taxon>
        <taxon>Glareolidae</taxon>
        <taxon>Glareola</taxon>
    </lineage>
</organism>
<accession>A0A7L4MN35</accession>
<keyword evidence="2" id="KW-1185">Reference proteome</keyword>